<reference evidence="1 2" key="1">
    <citation type="submission" date="2018-05" db="EMBL/GenBank/DDBJ databases">
        <title>Complete Genome Sequences of Extremely Thermoacidophilic, Metal-Mobilizing Type-Strain Members of the Archaeal Family Sulfolobaceae: Acidianus brierleyi DSM-1651T, Acidianus sulfidivorans DSM-18786T, Metallosphaera hakonensis DSM-7519T, and Metallosphaera prunae DSM-10039T.</title>
        <authorList>
            <person name="Counts J.A."/>
            <person name="Kelly R.M."/>
        </authorList>
    </citation>
    <scope>NUCLEOTIDE SEQUENCE [LARGE SCALE GENOMIC DNA]</scope>
    <source>
        <strain evidence="1 2">HO1-1</strain>
    </source>
</reference>
<dbReference type="GO" id="GO:0048500">
    <property type="term" value="C:signal recognition particle"/>
    <property type="evidence" value="ECO:0007669"/>
    <property type="project" value="InterPro"/>
</dbReference>
<dbReference type="GO" id="GO:0006614">
    <property type="term" value="P:SRP-dependent cotranslational protein targeting to membrane"/>
    <property type="evidence" value="ECO:0007669"/>
    <property type="project" value="InterPro"/>
</dbReference>
<dbReference type="AlphaFoldDB" id="A0A2U9ITG6"/>
<dbReference type="InterPro" id="IPR036521">
    <property type="entry name" value="SRP19-like_sf"/>
</dbReference>
<dbReference type="OrthoDB" id="56356at2157"/>
<dbReference type="STRING" id="1293036.GCA_001315825_00929"/>
<dbReference type="KEGG" id="mhk:DFR87_05945"/>
<accession>A0A2U9ITG6</accession>
<proteinExistence type="predicted"/>
<keyword evidence="2" id="KW-1185">Reference proteome</keyword>
<gene>
    <name evidence="1" type="ORF">DFR87_05945</name>
</gene>
<dbReference type="EMBL" id="CP029287">
    <property type="protein sequence ID" value="AWR99324.1"/>
    <property type="molecule type" value="Genomic_DNA"/>
</dbReference>
<sequence>MSLRDYEGERVVIWLAYFTAPSRRKGRRFTRLKIGMKELIEAAKELDLDPITQEKVHPASRIKGLIAVRKISSKEKVEKSIYEKLRKNMGKSQSENG</sequence>
<evidence type="ECO:0000313" key="1">
    <source>
        <dbReference type="EMBL" id="AWR99324.1"/>
    </source>
</evidence>
<reference evidence="2" key="3">
    <citation type="submission" date="2020-03" db="EMBL/GenBank/DDBJ databases">
        <title>Sequencing and Assembly of Multiple Reported Metal-Biooxidizing Members of the Extremely Thermoacidophilic Archaeal Family Sulfolobaceae.</title>
        <authorList>
            <person name="Counts J.A."/>
            <person name="Kelly R.M."/>
        </authorList>
    </citation>
    <scope>NUCLEOTIDE SEQUENCE [LARGE SCALE GENOMIC DNA]</scope>
    <source>
        <strain evidence="2">HO1-1</strain>
    </source>
</reference>
<dbReference type="Proteomes" id="UP000247586">
    <property type="component" value="Chromosome"/>
</dbReference>
<organism evidence="1 2">
    <name type="scientific">Metallosphaera hakonensis JCM 8857 = DSM 7519</name>
    <dbReference type="NCBI Taxonomy" id="1293036"/>
    <lineage>
        <taxon>Archaea</taxon>
        <taxon>Thermoproteota</taxon>
        <taxon>Thermoprotei</taxon>
        <taxon>Sulfolobales</taxon>
        <taxon>Sulfolobaceae</taxon>
        <taxon>Metallosphaera</taxon>
    </lineage>
</organism>
<reference evidence="2" key="2">
    <citation type="submission" date="2020-03" db="EMBL/GenBank/DDBJ databases">
        <title>Complete Genome Sequences of Extremely Thermoacidophilic, Metal-Mobilizing Type-Strain Members of the Archaeal Family Sulfolobaceae: Acidianus brierleyi DSM-1651T, Acidianus sulfidivorans DSM-18786T, Metallosphaera hakonensis DSM-7519T, and Metallosphaera prunae DSM-10039T.</title>
        <authorList>
            <person name="Counts J.A."/>
            <person name="Kelly R.M."/>
        </authorList>
    </citation>
    <scope>NUCLEOTIDE SEQUENCE [LARGE SCALE GENOMIC DNA]</scope>
    <source>
        <strain evidence="2">HO1-1</strain>
    </source>
</reference>
<dbReference type="SUPFAM" id="SSF69695">
    <property type="entry name" value="SRP19"/>
    <property type="match status" value="1"/>
</dbReference>
<name>A0A2U9ITG6_9CREN</name>
<dbReference type="RefSeq" id="WP_110369121.1">
    <property type="nucleotide sequence ID" value="NZ_CP029287.2"/>
</dbReference>
<protein>
    <recommendedName>
        <fullName evidence="3">Signal recognition particle 19 kDa protein</fullName>
    </recommendedName>
</protein>
<dbReference type="GO" id="GO:0008312">
    <property type="term" value="F:7S RNA binding"/>
    <property type="evidence" value="ECO:0007669"/>
    <property type="project" value="InterPro"/>
</dbReference>
<dbReference type="Gene3D" id="3.30.56.30">
    <property type="entry name" value="Signal recognition particle, SRP19-like subunit"/>
    <property type="match status" value="1"/>
</dbReference>
<evidence type="ECO:0000313" key="2">
    <source>
        <dbReference type="Proteomes" id="UP000247586"/>
    </source>
</evidence>
<evidence type="ECO:0008006" key="3">
    <source>
        <dbReference type="Google" id="ProtNLM"/>
    </source>
</evidence>
<dbReference type="GeneID" id="36834865"/>